<reference evidence="2 3" key="1">
    <citation type="submission" date="2016-12" db="EMBL/GenBank/DDBJ databases">
        <title>The draft genome sequence of Actinophytocola xinjiangensis.</title>
        <authorList>
            <person name="Wang W."/>
            <person name="Yuan L."/>
        </authorList>
    </citation>
    <scope>NUCLEOTIDE SEQUENCE [LARGE SCALE GENOMIC DNA]</scope>
    <source>
        <strain evidence="2 3">CGMCC 4.4663</strain>
    </source>
</reference>
<organism evidence="2 3">
    <name type="scientific">Actinophytocola xinjiangensis</name>
    <dbReference type="NCBI Taxonomy" id="485602"/>
    <lineage>
        <taxon>Bacteria</taxon>
        <taxon>Bacillati</taxon>
        <taxon>Actinomycetota</taxon>
        <taxon>Actinomycetes</taxon>
        <taxon>Pseudonocardiales</taxon>
        <taxon>Pseudonocardiaceae</taxon>
    </lineage>
</organism>
<name>A0A7Z0WHN1_9PSEU</name>
<dbReference type="EMBL" id="MSIF01000020">
    <property type="protein sequence ID" value="OLF06705.1"/>
    <property type="molecule type" value="Genomic_DNA"/>
</dbReference>
<dbReference type="InterPro" id="IPR051604">
    <property type="entry name" value="Ergot_Alk_Oxidoreductase"/>
</dbReference>
<evidence type="ECO:0000313" key="3">
    <source>
        <dbReference type="Proteomes" id="UP000185696"/>
    </source>
</evidence>
<dbReference type="InterPro" id="IPR036291">
    <property type="entry name" value="NAD(P)-bd_dom_sf"/>
</dbReference>
<dbReference type="InterPro" id="IPR016040">
    <property type="entry name" value="NAD(P)-bd_dom"/>
</dbReference>
<comment type="caution">
    <text evidence="2">The sequence shown here is derived from an EMBL/GenBank/DDBJ whole genome shotgun (WGS) entry which is preliminary data.</text>
</comment>
<dbReference type="Proteomes" id="UP000185696">
    <property type="component" value="Unassembled WGS sequence"/>
</dbReference>
<dbReference type="Gene3D" id="3.40.50.720">
    <property type="entry name" value="NAD(P)-binding Rossmann-like Domain"/>
    <property type="match status" value="1"/>
</dbReference>
<dbReference type="RefSeq" id="WP_075136585.1">
    <property type="nucleotide sequence ID" value="NZ_MSIF01000020.1"/>
</dbReference>
<dbReference type="Pfam" id="PF13460">
    <property type="entry name" value="NAD_binding_10"/>
    <property type="match status" value="1"/>
</dbReference>
<protein>
    <submittedName>
        <fullName evidence="2">NmrA family transcriptional regulator</fullName>
    </submittedName>
</protein>
<dbReference type="OrthoDB" id="3207931at2"/>
<evidence type="ECO:0000259" key="1">
    <source>
        <dbReference type="Pfam" id="PF13460"/>
    </source>
</evidence>
<proteinExistence type="predicted"/>
<dbReference type="PANTHER" id="PTHR43162:SF1">
    <property type="entry name" value="PRESTALK A DIFFERENTIATION PROTEIN A"/>
    <property type="match status" value="1"/>
</dbReference>
<evidence type="ECO:0000313" key="2">
    <source>
        <dbReference type="EMBL" id="OLF06705.1"/>
    </source>
</evidence>
<dbReference type="AlphaFoldDB" id="A0A7Z0WHN1"/>
<gene>
    <name evidence="2" type="ORF">BLA60_31095</name>
</gene>
<accession>A0A7Z0WHN1</accession>
<keyword evidence="3" id="KW-1185">Reference proteome</keyword>
<feature type="domain" description="NAD(P)-binding" evidence="1">
    <location>
        <begin position="7"/>
        <end position="177"/>
    </location>
</feature>
<dbReference type="PANTHER" id="PTHR43162">
    <property type="match status" value="1"/>
</dbReference>
<sequence>MTILVTGARGSLGGRVLSRLAGAGHPVRGTARDAGALDLPEGAEPAELDVTATGPWPALRGVTELFLYTVRGDAGPFLAAAREAGVRHVVLLSSPAAYDVGEFDQPIGLIHRAMERAVADSGLPHTVVYPSWLATNARRDWGDQLRAEGRIAMAHPDAQVNPVHPDDVAEVAVALLTGTRHRARRLVVTGPASVRQRDLVEVLGKVLGKAIPVDELTREQAIAARPPWLPEDILTTLLDVSAQAVGVPAAVTNTVERVTGHPARPFADWARQAGFTIG</sequence>
<dbReference type="SUPFAM" id="SSF51735">
    <property type="entry name" value="NAD(P)-binding Rossmann-fold domains"/>
    <property type="match status" value="1"/>
</dbReference>